<comment type="similarity">
    <text evidence="1 9">Belongs to the eukaryotic initiation factor 4E family.</text>
</comment>
<keyword evidence="4 9" id="KW-0694">RNA-binding</keyword>
<evidence type="ECO:0000256" key="4">
    <source>
        <dbReference type="ARBA" id="ARBA00022884"/>
    </source>
</evidence>
<dbReference type="Pfam" id="PF01652">
    <property type="entry name" value="IF4E"/>
    <property type="match status" value="1"/>
</dbReference>
<evidence type="ECO:0000256" key="1">
    <source>
        <dbReference type="ARBA" id="ARBA00009860"/>
    </source>
</evidence>
<reference evidence="11" key="1">
    <citation type="journal article" date="2022" name="G3 (Bethesda)">
        <title>High quality genome of the basidiomycete yeast Dioszegia hungarica PDD-24b-2 isolated from cloud water.</title>
        <authorList>
            <person name="Jarrige D."/>
            <person name="Haridas S."/>
            <person name="Bleykasten-Grosshans C."/>
            <person name="Joly M."/>
            <person name="Nadalig T."/>
            <person name="Sancelme M."/>
            <person name="Vuilleumier S."/>
            <person name="Grigoriev I.V."/>
            <person name="Amato P."/>
            <person name="Bringel F."/>
        </authorList>
    </citation>
    <scope>NUCLEOTIDE SEQUENCE</scope>
    <source>
        <strain evidence="11">PDD-24b-2</strain>
    </source>
</reference>
<keyword evidence="12" id="KW-1185">Reference proteome</keyword>
<dbReference type="EMBL" id="JAKWFO010000008">
    <property type="protein sequence ID" value="KAI9633456.1"/>
    <property type="molecule type" value="Genomic_DNA"/>
</dbReference>
<dbReference type="GO" id="GO:0016281">
    <property type="term" value="C:eukaryotic translation initiation factor 4F complex"/>
    <property type="evidence" value="ECO:0007669"/>
    <property type="project" value="TreeGrafter"/>
</dbReference>
<evidence type="ECO:0000313" key="11">
    <source>
        <dbReference type="EMBL" id="KAI9633456.1"/>
    </source>
</evidence>
<keyword evidence="2 9" id="KW-0396">Initiation factor</keyword>
<keyword evidence="3" id="KW-0810">Translation regulation</keyword>
<name>A0AA38H3S4_9TREE</name>
<proteinExistence type="inferred from homology"/>
<evidence type="ECO:0000256" key="6">
    <source>
        <dbReference type="ARBA" id="ARBA00030245"/>
    </source>
</evidence>
<dbReference type="FunFam" id="3.30.760.10:FF:000011">
    <property type="entry name" value="Eukaryotic translation initiation factor 4E"/>
    <property type="match status" value="1"/>
</dbReference>
<feature type="region of interest" description="Disordered" evidence="10">
    <location>
        <begin position="24"/>
        <end position="69"/>
    </location>
</feature>
<organism evidence="11 12">
    <name type="scientific">Dioszegia hungarica</name>
    <dbReference type="NCBI Taxonomy" id="4972"/>
    <lineage>
        <taxon>Eukaryota</taxon>
        <taxon>Fungi</taxon>
        <taxon>Dikarya</taxon>
        <taxon>Basidiomycota</taxon>
        <taxon>Agaricomycotina</taxon>
        <taxon>Tremellomycetes</taxon>
        <taxon>Tremellales</taxon>
        <taxon>Bulleribasidiaceae</taxon>
        <taxon>Dioszegia</taxon>
    </lineage>
</organism>
<evidence type="ECO:0000256" key="8">
    <source>
        <dbReference type="ARBA" id="ARBA00039255"/>
    </source>
</evidence>
<dbReference type="InterPro" id="IPR001040">
    <property type="entry name" value="TIF_eIF_4E"/>
</dbReference>
<dbReference type="GO" id="GO:0003743">
    <property type="term" value="F:translation initiation factor activity"/>
    <property type="evidence" value="ECO:0007669"/>
    <property type="project" value="UniProtKB-KW"/>
</dbReference>
<dbReference type="GO" id="GO:0006417">
    <property type="term" value="P:regulation of translation"/>
    <property type="evidence" value="ECO:0007669"/>
    <property type="project" value="UniProtKB-KW"/>
</dbReference>
<evidence type="ECO:0000256" key="9">
    <source>
        <dbReference type="RuleBase" id="RU004374"/>
    </source>
</evidence>
<gene>
    <name evidence="11" type="ORF">MKK02DRAFT_38109</name>
</gene>
<dbReference type="GO" id="GO:0000340">
    <property type="term" value="F:RNA 7-methylguanosine cap binding"/>
    <property type="evidence" value="ECO:0007669"/>
    <property type="project" value="TreeGrafter"/>
</dbReference>
<evidence type="ECO:0000256" key="10">
    <source>
        <dbReference type="SAM" id="MobiDB-lite"/>
    </source>
</evidence>
<comment type="caution">
    <text evidence="11">The sequence shown here is derived from an EMBL/GenBank/DDBJ whole genome shotgun (WGS) entry which is preliminary data.</text>
</comment>
<evidence type="ECO:0000313" key="12">
    <source>
        <dbReference type="Proteomes" id="UP001164286"/>
    </source>
</evidence>
<dbReference type="PANTHER" id="PTHR11960:SF8">
    <property type="entry name" value="EUKARYOTIC TRANSLATION INITIATION FACTOR 4E1-RELATED"/>
    <property type="match status" value="1"/>
</dbReference>
<evidence type="ECO:0000256" key="7">
    <source>
        <dbReference type="ARBA" id="ARBA00032656"/>
    </source>
</evidence>
<dbReference type="AlphaFoldDB" id="A0AA38H3S4"/>
<feature type="compositionally biased region" description="Basic and acidic residues" evidence="10">
    <location>
        <begin position="40"/>
        <end position="59"/>
    </location>
</feature>
<evidence type="ECO:0000256" key="2">
    <source>
        <dbReference type="ARBA" id="ARBA00022540"/>
    </source>
</evidence>
<keyword evidence="5 9" id="KW-0648">Protein biosynthesis</keyword>
<evidence type="ECO:0000256" key="5">
    <source>
        <dbReference type="ARBA" id="ARBA00022917"/>
    </source>
</evidence>
<dbReference type="Proteomes" id="UP001164286">
    <property type="component" value="Unassembled WGS sequence"/>
</dbReference>
<dbReference type="PANTHER" id="PTHR11960">
    <property type="entry name" value="EUKARYOTIC TRANSLATION INITIATION FACTOR 4E RELATED"/>
    <property type="match status" value="1"/>
</dbReference>
<dbReference type="GeneID" id="77729137"/>
<dbReference type="InterPro" id="IPR023398">
    <property type="entry name" value="TIF_eIF4e-like"/>
</dbReference>
<dbReference type="SUPFAM" id="SSF55418">
    <property type="entry name" value="eIF4e-like"/>
    <property type="match status" value="1"/>
</dbReference>
<protein>
    <recommendedName>
        <fullName evidence="8">Eukaryotic translation initiation factor 4E</fullName>
    </recommendedName>
    <alternativeName>
        <fullName evidence="7">eIF-4F 25 kDa subunit</fullName>
    </alternativeName>
    <alternativeName>
        <fullName evidence="6">mRNA cap-binding protein</fullName>
    </alternativeName>
</protein>
<sequence>MGITDLPAAVATAVADTLAGVLGETSIKDDSANSSPATSEPKELAKSESELEDGEIRDSEDGDAEEDDGKVKTVFDDAKKFNVKHPLYSTWTLYYDAPQTGKVKAPPTPASHGFLEDMRQVVAFNSVEEFWGTYNNIVPPSQFPAKANYYLFKDGIQPAWEDDQNKNGGKWGIQVAREKSKGVIDKMWLYTMLAAIGETFETPLPSAPGEKAAPPVQSDLVTGVLIAARANFYRIAIWTREAPDTTLPETDALMARIMLIGRHFKVSVLGFGLGESVGGGQAGSLTSEVNFESHTDSEVRGNKKKIVI</sequence>
<accession>A0AA38H3S4</accession>
<evidence type="ECO:0000256" key="3">
    <source>
        <dbReference type="ARBA" id="ARBA00022845"/>
    </source>
</evidence>
<dbReference type="RefSeq" id="XP_052943233.1">
    <property type="nucleotide sequence ID" value="XM_053089932.1"/>
</dbReference>
<dbReference type="Gene3D" id="3.30.760.10">
    <property type="entry name" value="RNA Cap, Translation Initiation Factor Eif4e"/>
    <property type="match status" value="1"/>
</dbReference>